<proteinExistence type="predicted"/>
<dbReference type="STRING" id="101127.A0A1X2GU41"/>
<dbReference type="InterPro" id="IPR015158">
    <property type="entry name" value="Bud22_dom"/>
</dbReference>
<feature type="compositionally biased region" description="Basic and acidic residues" evidence="2">
    <location>
        <begin position="262"/>
        <end position="273"/>
    </location>
</feature>
<dbReference type="Proteomes" id="UP000242146">
    <property type="component" value="Unassembled WGS sequence"/>
</dbReference>
<feature type="compositionally biased region" description="Basic and acidic residues" evidence="2">
    <location>
        <begin position="330"/>
        <end position="354"/>
    </location>
</feature>
<dbReference type="GO" id="GO:0005634">
    <property type="term" value="C:nucleus"/>
    <property type="evidence" value="ECO:0007669"/>
    <property type="project" value="TreeGrafter"/>
</dbReference>
<sequence>MGLKAKSGVKENLNWKINVLAAKVGEDSYLERAKIAAGGDKKAKDQPEDQQQLIDELNTIKNKKMEAKLFHIRKDLKAHLKKAKVMETQKQIKKVRQVRDALADKDTVEVKGKTYTKKTLEDAESQLEMIKNLDLEVLSEKALSKAIQKVPELKNNESLQGMLTKDAGPVDEVLSNIQANVYNNKVAKEPLAKSILELEATFAGAQKLKEYKDAQRQAKQKAKQQKTAKVTKSDSKPSPQDRPANAGMDSMFIESLGGAEDSEVKQPAKDSKKDKKKSTNLSADWVDKDFDKYYTKKEATGNRPGQRQRRMKWEAMYGKNAKHITTGSESLRDKQQKREKMLLKRRKEELENPAKKKKKTQAESLPQDDVNHPSWKAKRQEQHMISQALSGKAANKKTVFNDDD</sequence>
<dbReference type="AlphaFoldDB" id="A0A1X2GU41"/>
<evidence type="ECO:0000313" key="4">
    <source>
        <dbReference type="EMBL" id="ORX61506.1"/>
    </source>
</evidence>
<organism evidence="4 5">
    <name type="scientific">Hesseltinella vesiculosa</name>
    <dbReference type="NCBI Taxonomy" id="101127"/>
    <lineage>
        <taxon>Eukaryota</taxon>
        <taxon>Fungi</taxon>
        <taxon>Fungi incertae sedis</taxon>
        <taxon>Mucoromycota</taxon>
        <taxon>Mucoromycotina</taxon>
        <taxon>Mucoromycetes</taxon>
        <taxon>Mucorales</taxon>
        <taxon>Cunninghamellaceae</taxon>
        <taxon>Hesseltinella</taxon>
    </lineage>
</organism>
<evidence type="ECO:0000256" key="2">
    <source>
        <dbReference type="SAM" id="MobiDB-lite"/>
    </source>
</evidence>
<protein>
    <recommendedName>
        <fullName evidence="3">Bud22 domain-containing protein</fullName>
    </recommendedName>
</protein>
<dbReference type="OrthoDB" id="3364872at2759"/>
<name>A0A1X2GU41_9FUNG</name>
<feature type="domain" description="Bud22" evidence="3">
    <location>
        <begin position="71"/>
        <end position="288"/>
    </location>
</feature>
<accession>A0A1X2GU41</accession>
<gene>
    <name evidence="4" type="ORF">DM01DRAFT_1332106</name>
</gene>
<dbReference type="PANTHER" id="PTHR23325:SF1">
    <property type="entry name" value="SERUM RESPONSE FACTOR-BINDING PROTEIN 1"/>
    <property type="match status" value="1"/>
</dbReference>
<feature type="region of interest" description="Disordered" evidence="2">
    <location>
        <begin position="292"/>
        <end position="311"/>
    </location>
</feature>
<dbReference type="GO" id="GO:0030686">
    <property type="term" value="C:90S preribosome"/>
    <property type="evidence" value="ECO:0007669"/>
    <property type="project" value="TreeGrafter"/>
</dbReference>
<evidence type="ECO:0000259" key="3">
    <source>
        <dbReference type="Pfam" id="PF09073"/>
    </source>
</evidence>
<evidence type="ECO:0000256" key="1">
    <source>
        <dbReference type="ARBA" id="ARBA00023054"/>
    </source>
</evidence>
<feature type="region of interest" description="Disordered" evidence="2">
    <location>
        <begin position="213"/>
        <end position="282"/>
    </location>
</feature>
<dbReference type="GO" id="GO:0030490">
    <property type="term" value="P:maturation of SSU-rRNA"/>
    <property type="evidence" value="ECO:0007669"/>
    <property type="project" value="TreeGrafter"/>
</dbReference>
<feature type="region of interest" description="Disordered" evidence="2">
    <location>
        <begin position="319"/>
        <end position="404"/>
    </location>
</feature>
<dbReference type="PANTHER" id="PTHR23325">
    <property type="entry name" value="SERUM RESPONSE FACTOR-BINDING"/>
    <property type="match status" value="1"/>
</dbReference>
<keyword evidence="5" id="KW-1185">Reference proteome</keyword>
<dbReference type="Pfam" id="PF09073">
    <property type="entry name" value="BUD22"/>
    <property type="match status" value="1"/>
</dbReference>
<dbReference type="EMBL" id="MCGT01000003">
    <property type="protein sequence ID" value="ORX61506.1"/>
    <property type="molecule type" value="Genomic_DNA"/>
</dbReference>
<evidence type="ECO:0000313" key="5">
    <source>
        <dbReference type="Proteomes" id="UP000242146"/>
    </source>
</evidence>
<reference evidence="4 5" key="1">
    <citation type="submission" date="2016-07" db="EMBL/GenBank/DDBJ databases">
        <title>Pervasive Adenine N6-methylation of Active Genes in Fungi.</title>
        <authorList>
            <consortium name="DOE Joint Genome Institute"/>
            <person name="Mondo S.J."/>
            <person name="Dannebaum R.O."/>
            <person name="Kuo R.C."/>
            <person name="Labutti K."/>
            <person name="Haridas S."/>
            <person name="Kuo A."/>
            <person name="Salamov A."/>
            <person name="Ahrendt S.R."/>
            <person name="Lipzen A."/>
            <person name="Sullivan W."/>
            <person name="Andreopoulos W.B."/>
            <person name="Clum A."/>
            <person name="Lindquist E."/>
            <person name="Daum C."/>
            <person name="Ramamoorthy G.K."/>
            <person name="Gryganskyi A."/>
            <person name="Culley D."/>
            <person name="Magnuson J.K."/>
            <person name="James T.Y."/>
            <person name="O'Malley M.A."/>
            <person name="Stajich J.E."/>
            <person name="Spatafora J.W."/>
            <person name="Visel A."/>
            <person name="Grigoriev I.V."/>
        </authorList>
    </citation>
    <scope>NUCLEOTIDE SEQUENCE [LARGE SCALE GENOMIC DNA]</scope>
    <source>
        <strain evidence="4 5">NRRL 3301</strain>
    </source>
</reference>
<comment type="caution">
    <text evidence="4">The sequence shown here is derived from an EMBL/GenBank/DDBJ whole genome shotgun (WGS) entry which is preliminary data.</text>
</comment>
<keyword evidence="1" id="KW-0175">Coiled coil</keyword>
<dbReference type="InterPro" id="IPR037393">
    <property type="entry name" value="Bud22/SRFB1"/>
</dbReference>